<feature type="transmembrane region" description="Helical" evidence="2">
    <location>
        <begin position="359"/>
        <end position="378"/>
    </location>
</feature>
<keyword evidence="1" id="KW-0813">Transport</keyword>
<feature type="transmembrane region" description="Helical" evidence="2">
    <location>
        <begin position="212"/>
        <end position="233"/>
    </location>
</feature>
<dbReference type="GO" id="GO:0009060">
    <property type="term" value="P:aerobic respiration"/>
    <property type="evidence" value="ECO:0007669"/>
    <property type="project" value="InterPro"/>
</dbReference>
<accession>A0A518EVJ3</accession>
<feature type="domain" description="Cytochrome oxidase subunit I profile" evidence="3">
    <location>
        <begin position="24"/>
        <end position="466"/>
    </location>
</feature>
<dbReference type="OrthoDB" id="9805440at2"/>
<organism evidence="4 5">
    <name type="scientific">Saltatorellus ferox</name>
    <dbReference type="NCBI Taxonomy" id="2528018"/>
    <lineage>
        <taxon>Bacteria</taxon>
        <taxon>Pseudomonadati</taxon>
        <taxon>Planctomycetota</taxon>
        <taxon>Planctomycetia</taxon>
        <taxon>Planctomycetia incertae sedis</taxon>
        <taxon>Saltatorellus</taxon>
    </lineage>
</organism>
<evidence type="ECO:0000259" key="3">
    <source>
        <dbReference type="PROSITE" id="PS50855"/>
    </source>
</evidence>
<dbReference type="Pfam" id="PF00115">
    <property type="entry name" value="COX1"/>
    <property type="match status" value="1"/>
</dbReference>
<keyword evidence="2" id="KW-0472">Membrane</keyword>
<dbReference type="Proteomes" id="UP000320390">
    <property type="component" value="Chromosome"/>
</dbReference>
<dbReference type="GO" id="GO:0020037">
    <property type="term" value="F:heme binding"/>
    <property type="evidence" value="ECO:0007669"/>
    <property type="project" value="InterPro"/>
</dbReference>
<feature type="transmembrane region" description="Helical" evidence="2">
    <location>
        <begin position="176"/>
        <end position="200"/>
    </location>
</feature>
<keyword evidence="5" id="KW-1185">Reference proteome</keyword>
<feature type="transmembrane region" description="Helical" evidence="2">
    <location>
        <begin position="274"/>
        <end position="296"/>
    </location>
</feature>
<gene>
    <name evidence="4" type="ORF">Poly30_36450</name>
</gene>
<dbReference type="InterPro" id="IPR023616">
    <property type="entry name" value="Cyt_c_oxase-like_su1_dom"/>
</dbReference>
<dbReference type="PANTHER" id="PTHR10422">
    <property type="entry name" value="CYTOCHROME C OXIDASE SUBUNIT 1"/>
    <property type="match status" value="1"/>
</dbReference>
<dbReference type="EMBL" id="CP036434">
    <property type="protein sequence ID" value="QDV08109.1"/>
    <property type="molecule type" value="Genomic_DNA"/>
</dbReference>
<sequence>METDPRDPGRAADVRERAVIDRSAREVVLLWYGSSVFWLLLGSMLALVTSIKLHTPGFLADWEWLTFGRVRPAHLNTVIYGWASMSGVGTLLWLMARLCKIRLPWREGLILAGIYWNAMVAIGTFQILVGNGTSIEWLEFPWWVSIPLGVVFLVLIALTVKMLRTRREKHLYVSQWYLFGATIWFPFLYVAATVLIHSPAATGVAKATANWWFAHNVLGLWLTPIGLASAYYFIPKVLGRPIHSYYLSIIGFWSLALFYNWAGTHHLIGGPLPAWLVTVGTVGSMMMFVPVITVAVNHHLTMAGHFSKMRFSPTLRFIVFGAMSYTVVSVQGSLTALRMVNEVGHFTHYTIAHAHLGVYSFYSMIAFGSMYYVMPRLVEREWVSSRLIKIHFWACAVGMIMYWVGLSFGGWIQGLMMNNPDVPFMDVVQRMIPYLWSRSIAGTLMTIGHVSFAILVWKMIRREGAWLVEPTLFVTRKDAREAANASHLPAPATGGHAS</sequence>
<feature type="transmembrane region" description="Helical" evidence="2">
    <location>
        <begin position="245"/>
        <end position="262"/>
    </location>
</feature>
<feature type="transmembrane region" description="Helical" evidence="2">
    <location>
        <begin position="29"/>
        <end position="53"/>
    </location>
</feature>
<dbReference type="InterPro" id="IPR000883">
    <property type="entry name" value="Cyt_C_Oxase_1"/>
</dbReference>
<dbReference type="GO" id="GO:0004129">
    <property type="term" value="F:cytochrome-c oxidase activity"/>
    <property type="evidence" value="ECO:0007669"/>
    <property type="project" value="InterPro"/>
</dbReference>
<dbReference type="RefSeq" id="WP_145200193.1">
    <property type="nucleotide sequence ID" value="NZ_CP036434.1"/>
</dbReference>
<evidence type="ECO:0000256" key="2">
    <source>
        <dbReference type="SAM" id="Phobius"/>
    </source>
</evidence>
<dbReference type="AlphaFoldDB" id="A0A518EVJ3"/>
<dbReference type="GO" id="GO:0016020">
    <property type="term" value="C:membrane"/>
    <property type="evidence" value="ECO:0007669"/>
    <property type="project" value="InterPro"/>
</dbReference>
<feature type="transmembrane region" description="Helical" evidence="2">
    <location>
        <begin position="73"/>
        <end position="96"/>
    </location>
</feature>
<dbReference type="GO" id="GO:0015990">
    <property type="term" value="P:electron transport coupled proton transport"/>
    <property type="evidence" value="ECO:0007669"/>
    <property type="project" value="TreeGrafter"/>
</dbReference>
<proteinExistence type="predicted"/>
<keyword evidence="1" id="KW-0679">Respiratory chain</keyword>
<feature type="transmembrane region" description="Helical" evidence="2">
    <location>
        <begin position="317"/>
        <end position="339"/>
    </location>
</feature>
<keyword evidence="2" id="KW-0812">Transmembrane</keyword>
<evidence type="ECO:0000313" key="4">
    <source>
        <dbReference type="EMBL" id="QDV08109.1"/>
    </source>
</evidence>
<feature type="transmembrane region" description="Helical" evidence="2">
    <location>
        <begin position="390"/>
        <end position="414"/>
    </location>
</feature>
<feature type="transmembrane region" description="Helical" evidence="2">
    <location>
        <begin position="140"/>
        <end position="164"/>
    </location>
</feature>
<dbReference type="Gene3D" id="1.20.210.10">
    <property type="entry name" value="Cytochrome c oxidase-like, subunit I domain"/>
    <property type="match status" value="1"/>
</dbReference>
<name>A0A518EVJ3_9BACT</name>
<feature type="transmembrane region" description="Helical" evidence="2">
    <location>
        <begin position="434"/>
        <end position="457"/>
    </location>
</feature>
<dbReference type="PROSITE" id="PS50855">
    <property type="entry name" value="COX1"/>
    <property type="match status" value="1"/>
</dbReference>
<dbReference type="PANTHER" id="PTHR10422:SF29">
    <property type="entry name" value="CYTOCHROME C OXIDASE SUBUNIT 1 HOMOLOG, BACTEROID"/>
    <property type="match status" value="1"/>
</dbReference>
<keyword evidence="1" id="KW-0249">Electron transport</keyword>
<protein>
    <recommendedName>
        <fullName evidence="3">Cytochrome oxidase subunit I profile domain-containing protein</fullName>
    </recommendedName>
</protein>
<feature type="transmembrane region" description="Helical" evidence="2">
    <location>
        <begin position="108"/>
        <end position="128"/>
    </location>
</feature>
<dbReference type="GO" id="GO:0022904">
    <property type="term" value="P:respiratory electron transport chain"/>
    <property type="evidence" value="ECO:0007669"/>
    <property type="project" value="TreeGrafter"/>
</dbReference>
<evidence type="ECO:0000256" key="1">
    <source>
        <dbReference type="ARBA" id="ARBA00022660"/>
    </source>
</evidence>
<evidence type="ECO:0000313" key="5">
    <source>
        <dbReference type="Proteomes" id="UP000320390"/>
    </source>
</evidence>
<reference evidence="4 5" key="1">
    <citation type="submission" date="2019-02" db="EMBL/GenBank/DDBJ databases">
        <title>Deep-cultivation of Planctomycetes and their phenomic and genomic characterization uncovers novel biology.</title>
        <authorList>
            <person name="Wiegand S."/>
            <person name="Jogler M."/>
            <person name="Boedeker C."/>
            <person name="Pinto D."/>
            <person name="Vollmers J."/>
            <person name="Rivas-Marin E."/>
            <person name="Kohn T."/>
            <person name="Peeters S.H."/>
            <person name="Heuer A."/>
            <person name="Rast P."/>
            <person name="Oberbeckmann S."/>
            <person name="Bunk B."/>
            <person name="Jeske O."/>
            <person name="Meyerdierks A."/>
            <person name="Storesund J.E."/>
            <person name="Kallscheuer N."/>
            <person name="Luecker S."/>
            <person name="Lage O.M."/>
            <person name="Pohl T."/>
            <person name="Merkel B.J."/>
            <person name="Hornburger P."/>
            <person name="Mueller R.-W."/>
            <person name="Bruemmer F."/>
            <person name="Labrenz M."/>
            <person name="Spormann A.M."/>
            <person name="Op den Camp H."/>
            <person name="Overmann J."/>
            <person name="Amann R."/>
            <person name="Jetten M.S.M."/>
            <person name="Mascher T."/>
            <person name="Medema M.H."/>
            <person name="Devos D.P."/>
            <person name="Kaster A.-K."/>
            <person name="Ovreas L."/>
            <person name="Rohde M."/>
            <person name="Galperin M.Y."/>
            <person name="Jogler C."/>
        </authorList>
    </citation>
    <scope>NUCLEOTIDE SEQUENCE [LARGE SCALE GENOMIC DNA]</scope>
    <source>
        <strain evidence="4 5">Poly30</strain>
    </source>
</reference>
<dbReference type="SUPFAM" id="SSF81442">
    <property type="entry name" value="Cytochrome c oxidase subunit I-like"/>
    <property type="match status" value="1"/>
</dbReference>
<dbReference type="InterPro" id="IPR036927">
    <property type="entry name" value="Cyt_c_oxase-like_su1_sf"/>
</dbReference>
<keyword evidence="2" id="KW-1133">Transmembrane helix</keyword>